<sequence length="112" mass="12382">MDDREIARFRALIEAQLAGLEEENALGREGQGVVMLDQQSVGRLSRMDALQNQAMAKATQVRRDALGRRLRAALKRIAEDEFGYCEDCGDEIALKRLELDPGVTRCISCASG</sequence>
<evidence type="ECO:0000256" key="4">
    <source>
        <dbReference type="PROSITE-ProRule" id="PRU00510"/>
    </source>
</evidence>
<dbReference type="SUPFAM" id="SSF57716">
    <property type="entry name" value="Glucocorticoid receptor-like (DNA-binding domain)"/>
    <property type="match status" value="1"/>
</dbReference>
<proteinExistence type="predicted"/>
<reference evidence="6 7" key="1">
    <citation type="submission" date="2019-07" db="EMBL/GenBank/DDBJ databases">
        <title>Aquicoccus porphyridii gen. nov., sp. nov., isolated from a small marine red alga, Porphyridium marinum.</title>
        <authorList>
            <person name="Liu L."/>
        </authorList>
    </citation>
    <scope>NUCLEOTIDE SEQUENCE [LARGE SCALE GENOMIC DNA]</scope>
    <source>
        <strain evidence="6 7">L1 8-17</strain>
    </source>
</reference>
<dbReference type="PANTHER" id="PTHR33823:SF2">
    <property type="entry name" value="RNA POLYMERASE-BINDING TRANSCRIPTION FACTOR DKSA"/>
    <property type="match status" value="1"/>
</dbReference>
<keyword evidence="7" id="KW-1185">Reference proteome</keyword>
<name>A0A5A9ZT26_9RHOB</name>
<accession>A0A5A9ZT26</accession>
<keyword evidence="2" id="KW-0863">Zinc-finger</keyword>
<dbReference type="PROSITE" id="PS01102">
    <property type="entry name" value="ZF_DKSA_1"/>
    <property type="match status" value="1"/>
</dbReference>
<evidence type="ECO:0000256" key="1">
    <source>
        <dbReference type="ARBA" id="ARBA00022723"/>
    </source>
</evidence>
<organism evidence="6 7">
    <name type="scientific">Aquicoccus porphyridii</name>
    <dbReference type="NCBI Taxonomy" id="1852029"/>
    <lineage>
        <taxon>Bacteria</taxon>
        <taxon>Pseudomonadati</taxon>
        <taxon>Pseudomonadota</taxon>
        <taxon>Alphaproteobacteria</taxon>
        <taxon>Rhodobacterales</taxon>
        <taxon>Paracoccaceae</taxon>
        <taxon>Aquicoccus</taxon>
    </lineage>
</organism>
<dbReference type="GO" id="GO:0008270">
    <property type="term" value="F:zinc ion binding"/>
    <property type="evidence" value="ECO:0007669"/>
    <property type="project" value="UniProtKB-KW"/>
</dbReference>
<dbReference type="RefSeq" id="WP_111363946.1">
    <property type="nucleotide sequence ID" value="NZ_JASHJG010000039.1"/>
</dbReference>
<dbReference type="InterPro" id="IPR020458">
    <property type="entry name" value="Znf_DskA_TraR_CS"/>
</dbReference>
<protein>
    <submittedName>
        <fullName evidence="6">TraR/DksA family transcriptional regulator</fullName>
    </submittedName>
</protein>
<evidence type="ECO:0000313" key="6">
    <source>
        <dbReference type="EMBL" id="KAA0920503.1"/>
    </source>
</evidence>
<evidence type="ECO:0000259" key="5">
    <source>
        <dbReference type="Pfam" id="PF01258"/>
    </source>
</evidence>
<dbReference type="Pfam" id="PF01258">
    <property type="entry name" value="zf-dskA_traR"/>
    <property type="match status" value="1"/>
</dbReference>
<dbReference type="Proteomes" id="UP000325291">
    <property type="component" value="Unassembled WGS sequence"/>
</dbReference>
<dbReference type="InterPro" id="IPR000962">
    <property type="entry name" value="Znf_DskA_TraR"/>
</dbReference>
<feature type="domain" description="Zinc finger DksA/TraR C4-type" evidence="5">
    <location>
        <begin position="82"/>
        <end position="111"/>
    </location>
</feature>
<feature type="zinc finger region" description="dksA C4-type" evidence="4">
    <location>
        <begin position="85"/>
        <end position="109"/>
    </location>
</feature>
<keyword evidence="1" id="KW-0479">Metal-binding</keyword>
<dbReference type="PANTHER" id="PTHR33823">
    <property type="entry name" value="RNA POLYMERASE-BINDING TRANSCRIPTION FACTOR DKSA-RELATED"/>
    <property type="match status" value="1"/>
</dbReference>
<comment type="caution">
    <text evidence="6">The sequence shown here is derived from an EMBL/GenBank/DDBJ whole genome shotgun (WGS) entry which is preliminary data.</text>
</comment>
<gene>
    <name evidence="6" type="ORF">FLO80_03290</name>
</gene>
<dbReference type="EMBL" id="VINQ01000002">
    <property type="protein sequence ID" value="KAA0920503.1"/>
    <property type="molecule type" value="Genomic_DNA"/>
</dbReference>
<evidence type="ECO:0000256" key="3">
    <source>
        <dbReference type="ARBA" id="ARBA00022833"/>
    </source>
</evidence>
<keyword evidence="3" id="KW-0862">Zinc</keyword>
<evidence type="ECO:0000256" key="2">
    <source>
        <dbReference type="ARBA" id="ARBA00022771"/>
    </source>
</evidence>
<evidence type="ECO:0000313" key="7">
    <source>
        <dbReference type="Proteomes" id="UP000325291"/>
    </source>
</evidence>
<dbReference type="AlphaFoldDB" id="A0A5A9ZT26"/>
<dbReference type="PROSITE" id="PS51128">
    <property type="entry name" value="ZF_DKSA_2"/>
    <property type="match status" value="1"/>
</dbReference>
<dbReference type="Gene3D" id="1.20.120.910">
    <property type="entry name" value="DksA, coiled-coil domain"/>
    <property type="match status" value="1"/>
</dbReference>